<organism evidence="1 2">
    <name type="scientific">Taklimakanibacter albus</name>
    <dbReference type="NCBI Taxonomy" id="2800327"/>
    <lineage>
        <taxon>Bacteria</taxon>
        <taxon>Pseudomonadati</taxon>
        <taxon>Pseudomonadota</taxon>
        <taxon>Alphaproteobacteria</taxon>
        <taxon>Hyphomicrobiales</taxon>
        <taxon>Aestuariivirgaceae</taxon>
        <taxon>Taklimakanibacter</taxon>
    </lineage>
</organism>
<protein>
    <submittedName>
        <fullName evidence="1">Amino acid ABC transporter permease</fullName>
    </submittedName>
</protein>
<accession>A0ACC5R6Z4</accession>
<comment type="caution">
    <text evidence="1">The sequence shown here is derived from an EMBL/GenBank/DDBJ whole genome shotgun (WGS) entry which is preliminary data.</text>
</comment>
<proteinExistence type="predicted"/>
<dbReference type="Proteomes" id="UP000616151">
    <property type="component" value="Unassembled WGS sequence"/>
</dbReference>
<name>A0ACC5R6Z4_9HYPH</name>
<reference evidence="1" key="1">
    <citation type="submission" date="2021-01" db="EMBL/GenBank/DDBJ databases">
        <authorList>
            <person name="Sun Q."/>
        </authorList>
    </citation>
    <scope>NUCLEOTIDE SEQUENCE</scope>
    <source>
        <strain evidence="1">YIM B02566</strain>
    </source>
</reference>
<evidence type="ECO:0000313" key="2">
    <source>
        <dbReference type="Proteomes" id="UP000616151"/>
    </source>
</evidence>
<sequence>MSFDLGLVLRNGGTLLDGALVTLAIALVGALVAVFGGALICAARISKNAVLRSIARGYILFFRVTPEVVLIFWAYYCVPLIFATKVSGFWAGSVVLGLIGAAFLAEIYRAGIESVPRGQVEAAHALGLPSLPKWGFVILPQALRLSIAPLVNYFSEFLKNTTLLSAIGVADLSLQAYLLGGQTYRYIEFLSAIAVVYFFMIFPVILFARRLEVRLGRPGKRERSRSGLLPKLSRPTPQSRLANP</sequence>
<gene>
    <name evidence="1" type="ORF">JHL16_18785</name>
</gene>
<evidence type="ECO:0000313" key="1">
    <source>
        <dbReference type="EMBL" id="MBK1868407.1"/>
    </source>
</evidence>
<keyword evidence="2" id="KW-1185">Reference proteome</keyword>
<dbReference type="EMBL" id="JAENHL010000007">
    <property type="protein sequence ID" value="MBK1868407.1"/>
    <property type="molecule type" value="Genomic_DNA"/>
</dbReference>